<dbReference type="EMBL" id="KJ000058">
    <property type="protein sequence ID" value="AHJ87012.1"/>
    <property type="molecule type" value="Genomic_DNA"/>
</dbReference>
<proteinExistence type="predicted"/>
<accession>A0A0B4L9F7</accession>
<reference evidence="2" key="1">
    <citation type="submission" date="2015-06" db="EMBL/GenBank/DDBJ databases">
        <title>Genomic characterization of STP4-a, a novel T4 virulent phage infecting Salmonella.</title>
        <authorList>
            <person name="Li M."/>
            <person name="Wang J."/>
            <person name="Lin H."/>
            <person name="Han F."/>
        </authorList>
    </citation>
    <scope>NUCLEOTIDE SEQUENCE [LARGE SCALE GENOMIC DNA]</scope>
</reference>
<organism evidence="2 3">
    <name type="scientific">Salmonella phage STP4-a</name>
    <dbReference type="NCBI Taxonomy" id="1445860"/>
    <lineage>
        <taxon>Viruses</taxon>
        <taxon>Duplodnaviria</taxon>
        <taxon>Heunggongvirae</taxon>
        <taxon>Uroviricota</taxon>
        <taxon>Caudoviricetes</taxon>
        <taxon>Pantevenvirales</taxon>
        <taxon>Straboviridae</taxon>
        <taxon>Tevenvirinae</taxon>
        <taxon>Gelderlandvirus</taxon>
        <taxon>Gelderlandvirus stp4a</taxon>
    </lineage>
</organism>
<dbReference type="GeneID" id="23681175"/>
<feature type="compositionally biased region" description="Acidic residues" evidence="1">
    <location>
        <begin position="66"/>
        <end position="80"/>
    </location>
</feature>
<dbReference type="KEGG" id="vg:23681175"/>
<protein>
    <submittedName>
        <fullName evidence="2">Prohead core protein</fullName>
    </submittedName>
</protein>
<feature type="region of interest" description="Disordered" evidence="1">
    <location>
        <begin position="44"/>
        <end position="80"/>
    </location>
</feature>
<evidence type="ECO:0000313" key="3">
    <source>
        <dbReference type="Proteomes" id="UP000032000"/>
    </source>
</evidence>
<keyword evidence="3" id="KW-1185">Reference proteome</keyword>
<evidence type="ECO:0000313" key="2">
    <source>
        <dbReference type="EMBL" id="AHJ87012.1"/>
    </source>
</evidence>
<dbReference type="Pfam" id="PF17634">
    <property type="entry name" value="GP67"/>
    <property type="match status" value="1"/>
</dbReference>
<dbReference type="InterPro" id="IPR035114">
    <property type="entry name" value="GP67"/>
</dbReference>
<feature type="compositionally biased region" description="Acidic residues" evidence="1">
    <location>
        <begin position="47"/>
        <end position="58"/>
    </location>
</feature>
<dbReference type="Proteomes" id="UP000032000">
    <property type="component" value="Segment"/>
</dbReference>
<name>A0A0B4L9F7_9CAUD</name>
<evidence type="ECO:0000256" key="1">
    <source>
        <dbReference type="SAM" id="MobiDB-lite"/>
    </source>
</evidence>
<dbReference type="RefSeq" id="YP_009126365.1">
    <property type="nucleotide sequence ID" value="NC_026607.2"/>
</dbReference>
<sequence length="80" mass="9189">MESQFISACLSNDLVQARKLFESIMLERTTDLIGERKVEIARSFLIEGEEPKDEDESDEKDKKESDDADEGDDEDEDEDD</sequence>
<gene>
    <name evidence="2" type="ORF">STP4a_158</name>
</gene>